<evidence type="ECO:0000256" key="2">
    <source>
        <dbReference type="PROSITE-ProRule" id="PRU00473"/>
    </source>
</evidence>
<dbReference type="Pfam" id="PF00691">
    <property type="entry name" value="OmpA"/>
    <property type="match status" value="1"/>
</dbReference>
<organism evidence="4 5">
    <name type="scientific">Azospirillum picis</name>
    <dbReference type="NCBI Taxonomy" id="488438"/>
    <lineage>
        <taxon>Bacteria</taxon>
        <taxon>Pseudomonadati</taxon>
        <taxon>Pseudomonadota</taxon>
        <taxon>Alphaproteobacteria</taxon>
        <taxon>Rhodospirillales</taxon>
        <taxon>Azospirillaceae</taxon>
        <taxon>Azospirillum</taxon>
    </lineage>
</organism>
<evidence type="ECO:0000256" key="1">
    <source>
        <dbReference type="ARBA" id="ARBA00022729"/>
    </source>
</evidence>
<dbReference type="Gene3D" id="3.30.1330.60">
    <property type="entry name" value="OmpA-like domain"/>
    <property type="match status" value="1"/>
</dbReference>
<gene>
    <name evidence="4" type="ORF">QO018_003797</name>
</gene>
<dbReference type="InterPro" id="IPR024370">
    <property type="entry name" value="PBP_domain"/>
</dbReference>
<protein>
    <submittedName>
        <fullName evidence="4">Phosphate transport system substrate-binding protein</fullName>
    </submittedName>
</protein>
<dbReference type="PANTHER" id="PTHR30570">
    <property type="entry name" value="PERIPLASMIC PHOSPHATE BINDING COMPONENT OF PHOSPHATE ABC TRANSPORTER"/>
    <property type="match status" value="1"/>
</dbReference>
<dbReference type="Pfam" id="PF12849">
    <property type="entry name" value="PBP_like_2"/>
    <property type="match status" value="1"/>
</dbReference>
<evidence type="ECO:0000259" key="3">
    <source>
        <dbReference type="PROSITE" id="PS51123"/>
    </source>
</evidence>
<proteinExistence type="predicted"/>
<dbReference type="RefSeq" id="WP_209984725.1">
    <property type="nucleotide sequence ID" value="NZ_JAGINO010000015.1"/>
</dbReference>
<name>A0ABU0MN79_9PROT</name>
<evidence type="ECO:0000313" key="4">
    <source>
        <dbReference type="EMBL" id="MDQ0534920.1"/>
    </source>
</evidence>
<dbReference type="PROSITE" id="PS51123">
    <property type="entry name" value="OMPA_2"/>
    <property type="match status" value="1"/>
</dbReference>
<dbReference type="InterPro" id="IPR006665">
    <property type="entry name" value="OmpA-like"/>
</dbReference>
<sequence length="504" mass="52641">MAAVLLLAGGAAGYLGLSAGRPAGPPHPPRVVAAPSTAGGDAEIAMASPEPPLTAEPGAQLLQGVAVAAGSMVPVPASSDPMPETPVILRLSGSNTIGSKLAPMLVERFLSADGYELTGRRSNAAGESVILASRNGTRVAVTVATHGSATAFTDLEQGKADLGMASRPITPAEATWLSALGDMTSASSEHAIALDGVAVVVHRTNPLTSLSTRQIRDIFSGKVTDWVQVGGRSAPIRLYAPDDNSGTFDVFRSLVLGKSTLSDKTRRVEDSRKLSNAVAVDPNGIGFVGLPYIGLGKALAIAGEGDGEPFMPTVFTVSTESYPLSRRLFLYVPVSPVNPLVLNFIEFVLSSAGQAVIADVGFAPLTVEAATAVAPSSAAPREYKDLAAKARRLSVNFRFRSNASTLDDKAAGDLDRLVDFLSRQKPEDRGGLVLTGFMDAQEAHATNAGLSQQRAQIIAEKLRRRGVSVQSIMGLGAEVPAASNDTEEGREKNRRVEVWLRARS</sequence>
<dbReference type="InterPro" id="IPR050811">
    <property type="entry name" value="Phosphate_ABC_transporter"/>
</dbReference>
<reference evidence="4 5" key="1">
    <citation type="submission" date="2023-07" db="EMBL/GenBank/DDBJ databases">
        <title>Genomic Encyclopedia of Type Strains, Phase IV (KMG-IV): sequencing the most valuable type-strain genomes for metagenomic binning, comparative biology and taxonomic classification.</title>
        <authorList>
            <person name="Goeker M."/>
        </authorList>
    </citation>
    <scope>NUCLEOTIDE SEQUENCE [LARGE SCALE GENOMIC DNA]</scope>
    <source>
        <strain evidence="4 5">DSM 19922</strain>
    </source>
</reference>
<keyword evidence="1" id="KW-0732">Signal</keyword>
<keyword evidence="2" id="KW-0472">Membrane</keyword>
<evidence type="ECO:0000313" key="5">
    <source>
        <dbReference type="Proteomes" id="UP001244552"/>
    </source>
</evidence>
<dbReference type="EMBL" id="JAUSVU010000014">
    <property type="protein sequence ID" value="MDQ0534920.1"/>
    <property type="molecule type" value="Genomic_DNA"/>
</dbReference>
<dbReference type="SUPFAM" id="SSF103088">
    <property type="entry name" value="OmpA-like"/>
    <property type="match status" value="1"/>
</dbReference>
<dbReference type="SUPFAM" id="SSF53850">
    <property type="entry name" value="Periplasmic binding protein-like II"/>
    <property type="match status" value="1"/>
</dbReference>
<accession>A0ABU0MN79</accession>
<dbReference type="InterPro" id="IPR036737">
    <property type="entry name" value="OmpA-like_sf"/>
</dbReference>
<dbReference type="CDD" id="cd07185">
    <property type="entry name" value="OmpA_C-like"/>
    <property type="match status" value="1"/>
</dbReference>
<dbReference type="Proteomes" id="UP001244552">
    <property type="component" value="Unassembled WGS sequence"/>
</dbReference>
<dbReference type="Gene3D" id="3.40.190.10">
    <property type="entry name" value="Periplasmic binding protein-like II"/>
    <property type="match status" value="2"/>
</dbReference>
<comment type="caution">
    <text evidence="4">The sequence shown here is derived from an EMBL/GenBank/DDBJ whole genome shotgun (WGS) entry which is preliminary data.</text>
</comment>
<feature type="domain" description="OmpA-like" evidence="3">
    <location>
        <begin position="386"/>
        <end position="504"/>
    </location>
</feature>
<dbReference type="PANTHER" id="PTHR30570:SF1">
    <property type="entry name" value="PHOSPHATE-BINDING PROTEIN PSTS"/>
    <property type="match status" value="1"/>
</dbReference>
<dbReference type="CDD" id="cd13566">
    <property type="entry name" value="PBP2_phosphate"/>
    <property type="match status" value="1"/>
</dbReference>
<keyword evidence="5" id="KW-1185">Reference proteome</keyword>